<sequence>MAPQSSIFVKKDLKQQKNIPEFISASDWLSRVLDLNPLDYRLLSEMKRMTPCGGAISPITPLSSGPDRTHIVPAGCRRALRRRVLVGILESCG</sequence>
<dbReference type="AlphaFoldDB" id="A0A9P0HMD7"/>
<accession>A0A9P0HMD7</accession>
<gene>
    <name evidence="1" type="ORF">NEZAVI_LOCUS12796</name>
</gene>
<evidence type="ECO:0000313" key="2">
    <source>
        <dbReference type="Proteomes" id="UP001152798"/>
    </source>
</evidence>
<dbReference type="EMBL" id="OV725082">
    <property type="protein sequence ID" value="CAH1404377.1"/>
    <property type="molecule type" value="Genomic_DNA"/>
</dbReference>
<organism evidence="1 2">
    <name type="scientific">Nezara viridula</name>
    <name type="common">Southern green stink bug</name>
    <name type="synonym">Cimex viridulus</name>
    <dbReference type="NCBI Taxonomy" id="85310"/>
    <lineage>
        <taxon>Eukaryota</taxon>
        <taxon>Metazoa</taxon>
        <taxon>Ecdysozoa</taxon>
        <taxon>Arthropoda</taxon>
        <taxon>Hexapoda</taxon>
        <taxon>Insecta</taxon>
        <taxon>Pterygota</taxon>
        <taxon>Neoptera</taxon>
        <taxon>Paraneoptera</taxon>
        <taxon>Hemiptera</taxon>
        <taxon>Heteroptera</taxon>
        <taxon>Panheteroptera</taxon>
        <taxon>Pentatomomorpha</taxon>
        <taxon>Pentatomoidea</taxon>
        <taxon>Pentatomidae</taxon>
        <taxon>Pentatominae</taxon>
        <taxon>Nezara</taxon>
    </lineage>
</organism>
<keyword evidence="2" id="KW-1185">Reference proteome</keyword>
<proteinExistence type="predicted"/>
<dbReference type="Proteomes" id="UP001152798">
    <property type="component" value="Chromosome 6"/>
</dbReference>
<name>A0A9P0HMD7_NEZVI</name>
<protein>
    <submittedName>
        <fullName evidence="1">Uncharacterized protein</fullName>
    </submittedName>
</protein>
<evidence type="ECO:0000313" key="1">
    <source>
        <dbReference type="EMBL" id="CAH1404377.1"/>
    </source>
</evidence>
<reference evidence="1" key="1">
    <citation type="submission" date="2022-01" db="EMBL/GenBank/DDBJ databases">
        <authorList>
            <person name="King R."/>
        </authorList>
    </citation>
    <scope>NUCLEOTIDE SEQUENCE</scope>
</reference>